<evidence type="ECO:0000313" key="4">
    <source>
        <dbReference type="Proteomes" id="UP000276886"/>
    </source>
</evidence>
<dbReference type="Proteomes" id="UP000276886">
    <property type="component" value="Unassembled WGS sequence"/>
</dbReference>
<feature type="transmembrane region" description="Helical" evidence="2">
    <location>
        <begin position="33"/>
        <end position="51"/>
    </location>
</feature>
<dbReference type="Gene3D" id="1.20.1530.10">
    <property type="entry name" value="Na+/H+ antiporter like domain"/>
    <property type="match status" value="1"/>
</dbReference>
<dbReference type="GO" id="GO:0016020">
    <property type="term" value="C:membrane"/>
    <property type="evidence" value="ECO:0007669"/>
    <property type="project" value="InterPro"/>
</dbReference>
<dbReference type="InterPro" id="IPR023171">
    <property type="entry name" value="Na/H_antiporter_dom_sf"/>
</dbReference>
<keyword evidence="2" id="KW-1133">Transmembrane helix</keyword>
<dbReference type="AlphaFoldDB" id="A0A3M6DJT4"/>
<evidence type="ECO:0000256" key="2">
    <source>
        <dbReference type="SAM" id="Phobius"/>
    </source>
</evidence>
<protein>
    <submittedName>
        <fullName evidence="3">Na+/H+ antiporter NhaA</fullName>
    </submittedName>
</protein>
<evidence type="ECO:0000313" key="3">
    <source>
        <dbReference type="EMBL" id="RMO32177.1"/>
    </source>
</evidence>
<reference evidence="3 4" key="1">
    <citation type="submission" date="2018-08" db="EMBL/GenBank/DDBJ databases">
        <title>Recombination of ecologically and evolutionarily significant loci maintains genetic cohesion in the Pseudomonas syringae species complex.</title>
        <authorList>
            <person name="Dillon M."/>
            <person name="Thakur S."/>
            <person name="Almeida R.N.D."/>
            <person name="Weir B.S."/>
            <person name="Guttman D.S."/>
        </authorList>
    </citation>
    <scope>NUCLEOTIDE SEQUENCE [LARGE SCALE GENOMIC DNA]</scope>
    <source>
        <strain evidence="3 4">ICMP 2788</strain>
    </source>
</reference>
<dbReference type="InterPro" id="IPR004670">
    <property type="entry name" value="NhaA"/>
</dbReference>
<dbReference type="EMBL" id="RBPQ01000041">
    <property type="protein sequence ID" value="RMO32177.1"/>
    <property type="molecule type" value="Genomic_DNA"/>
</dbReference>
<gene>
    <name evidence="3" type="ORF">ALQ44_00658</name>
</gene>
<proteinExistence type="predicted"/>
<accession>A0A3M6DJT4</accession>
<organism evidence="3 4">
    <name type="scientific">Pseudomonas syringae pv. pisi</name>
    <dbReference type="NCBI Taxonomy" id="59510"/>
    <lineage>
        <taxon>Bacteria</taxon>
        <taxon>Pseudomonadati</taxon>
        <taxon>Pseudomonadota</taxon>
        <taxon>Gammaproteobacteria</taxon>
        <taxon>Pseudomonadales</taxon>
        <taxon>Pseudomonadaceae</taxon>
        <taxon>Pseudomonas</taxon>
        <taxon>Pseudomonas syringae</taxon>
    </lineage>
</organism>
<sequence length="62" mass="6658">MLVGLLTGIGFTMSIFIAGLAFDDEQLLAATKLSVLCASTVSAVLGLLWGIEHFKHRIITPR</sequence>
<name>A0A3M6DJT4_PSESJ</name>
<dbReference type="GO" id="GO:0006814">
    <property type="term" value="P:sodium ion transport"/>
    <property type="evidence" value="ECO:0007669"/>
    <property type="project" value="UniProtKB-KW"/>
</dbReference>
<keyword evidence="1" id="KW-0813">Transport</keyword>
<keyword evidence="1" id="KW-0406">Ion transport</keyword>
<keyword evidence="2" id="KW-0812">Transmembrane</keyword>
<comment type="caution">
    <text evidence="3">The sequence shown here is derived from an EMBL/GenBank/DDBJ whole genome shotgun (WGS) entry which is preliminary data.</text>
</comment>
<evidence type="ECO:0000256" key="1">
    <source>
        <dbReference type="ARBA" id="ARBA00023201"/>
    </source>
</evidence>
<dbReference type="Pfam" id="PF06965">
    <property type="entry name" value="Na_H_antiport_1"/>
    <property type="match status" value="1"/>
</dbReference>
<dbReference type="GO" id="GO:0006885">
    <property type="term" value="P:regulation of pH"/>
    <property type="evidence" value="ECO:0007669"/>
    <property type="project" value="InterPro"/>
</dbReference>
<keyword evidence="1" id="KW-0915">Sodium</keyword>
<keyword evidence="2" id="KW-0472">Membrane</keyword>
<keyword evidence="1" id="KW-0739">Sodium transport</keyword>